<evidence type="ECO:0008006" key="4">
    <source>
        <dbReference type="Google" id="ProtNLM"/>
    </source>
</evidence>
<gene>
    <name evidence="2" type="ORF">E1283_36475</name>
</gene>
<feature type="signal peptide" evidence="1">
    <location>
        <begin position="1"/>
        <end position="20"/>
    </location>
</feature>
<dbReference type="Proteomes" id="UP000295345">
    <property type="component" value="Unassembled WGS sequence"/>
</dbReference>
<comment type="caution">
    <text evidence="2">The sequence shown here is derived from an EMBL/GenBank/DDBJ whole genome shotgun (WGS) entry which is preliminary data.</text>
</comment>
<dbReference type="EMBL" id="SMKI01000859">
    <property type="protein sequence ID" value="TDC59750.1"/>
    <property type="molecule type" value="Genomic_DNA"/>
</dbReference>
<keyword evidence="3" id="KW-1185">Reference proteome</keyword>
<dbReference type="OrthoDB" id="9900825at2"/>
<proteinExistence type="predicted"/>
<keyword evidence="1" id="KW-0732">Signal</keyword>
<organism evidence="2 3">
    <name type="scientific">Streptomyces hainanensis</name>
    <dbReference type="NCBI Taxonomy" id="402648"/>
    <lineage>
        <taxon>Bacteria</taxon>
        <taxon>Bacillati</taxon>
        <taxon>Actinomycetota</taxon>
        <taxon>Actinomycetes</taxon>
        <taxon>Kitasatosporales</taxon>
        <taxon>Streptomycetaceae</taxon>
        <taxon>Streptomyces</taxon>
    </lineage>
</organism>
<evidence type="ECO:0000313" key="3">
    <source>
        <dbReference type="Proteomes" id="UP000295345"/>
    </source>
</evidence>
<accession>A0A4R4S9J9</accession>
<protein>
    <recommendedName>
        <fullName evidence="4">Chitinase</fullName>
    </recommendedName>
</protein>
<evidence type="ECO:0000256" key="1">
    <source>
        <dbReference type="SAM" id="SignalP"/>
    </source>
</evidence>
<sequence length="73" mass="7715">MRIRSALAVAAITASIFGTAAVTTTAAADAVVNIDLTRFDFCNVYGQTWADIVANQGTEKNYTACSFNAIKAH</sequence>
<feature type="chain" id="PRO_5038730368" description="Chitinase" evidence="1">
    <location>
        <begin position="21"/>
        <end position="73"/>
    </location>
</feature>
<reference evidence="2 3" key="1">
    <citation type="submission" date="2019-03" db="EMBL/GenBank/DDBJ databases">
        <title>Draft genome sequences of novel Actinobacteria.</title>
        <authorList>
            <person name="Sahin N."/>
            <person name="Ay H."/>
            <person name="Saygin H."/>
        </authorList>
    </citation>
    <scope>NUCLEOTIDE SEQUENCE [LARGE SCALE GENOMIC DNA]</scope>
    <source>
        <strain evidence="2 3">DSM 41900</strain>
    </source>
</reference>
<evidence type="ECO:0000313" key="2">
    <source>
        <dbReference type="EMBL" id="TDC59750.1"/>
    </source>
</evidence>
<dbReference type="AlphaFoldDB" id="A0A4R4S9J9"/>
<dbReference type="RefSeq" id="WP_132822429.1">
    <property type="nucleotide sequence ID" value="NZ_SMKI01000859.1"/>
</dbReference>
<name>A0A4R4S9J9_9ACTN</name>